<dbReference type="NCBIfam" id="NF037997">
    <property type="entry name" value="Na_Pi_symport"/>
    <property type="match status" value="1"/>
</dbReference>
<feature type="transmembrane region" description="Helical" evidence="6">
    <location>
        <begin position="51"/>
        <end position="75"/>
    </location>
</feature>
<reference evidence="7" key="1">
    <citation type="submission" date="2019-10" db="EMBL/GenBank/DDBJ databases">
        <authorList>
            <person name="Paulsen S."/>
        </authorList>
    </citation>
    <scope>NUCLEOTIDE SEQUENCE</scope>
    <source>
        <strain evidence="7">LMG 19692</strain>
    </source>
</reference>
<evidence type="ECO:0000313" key="10">
    <source>
        <dbReference type="Proteomes" id="UP001304419"/>
    </source>
</evidence>
<evidence type="ECO:0000256" key="6">
    <source>
        <dbReference type="SAM" id="Phobius"/>
    </source>
</evidence>
<evidence type="ECO:0000256" key="3">
    <source>
        <dbReference type="ARBA" id="ARBA00022692"/>
    </source>
</evidence>
<evidence type="ECO:0000256" key="1">
    <source>
        <dbReference type="ARBA" id="ARBA00004651"/>
    </source>
</evidence>
<gene>
    <name evidence="7" type="ORF">F9Y85_15040</name>
    <name evidence="8" type="ORF">R5H13_04445</name>
</gene>
<evidence type="ECO:0000256" key="4">
    <source>
        <dbReference type="ARBA" id="ARBA00022989"/>
    </source>
</evidence>
<dbReference type="Proteomes" id="UP001304419">
    <property type="component" value="Chromosome 1"/>
</dbReference>
<feature type="transmembrane region" description="Helical" evidence="6">
    <location>
        <begin position="135"/>
        <end position="155"/>
    </location>
</feature>
<dbReference type="PANTHER" id="PTHR10010">
    <property type="entry name" value="SOLUTE CARRIER FAMILY 34 SODIUM PHOSPHATE , MEMBER 2-RELATED"/>
    <property type="match status" value="1"/>
</dbReference>
<keyword evidence="10" id="KW-1185">Reference proteome</keyword>
<organism evidence="7 9">
    <name type="scientific">Pseudoalteromonas maricaloris</name>
    <dbReference type="NCBI Taxonomy" id="184924"/>
    <lineage>
        <taxon>Bacteria</taxon>
        <taxon>Pseudomonadati</taxon>
        <taxon>Pseudomonadota</taxon>
        <taxon>Gammaproteobacteria</taxon>
        <taxon>Alteromonadales</taxon>
        <taxon>Pseudoalteromonadaceae</taxon>
        <taxon>Pseudoalteromonas</taxon>
    </lineage>
</organism>
<evidence type="ECO:0000256" key="5">
    <source>
        <dbReference type="ARBA" id="ARBA00023136"/>
    </source>
</evidence>
<dbReference type="EMBL" id="CP137578">
    <property type="protein sequence ID" value="WOX29520.1"/>
    <property type="molecule type" value="Genomic_DNA"/>
</dbReference>
<evidence type="ECO:0000313" key="8">
    <source>
        <dbReference type="EMBL" id="WOX29520.1"/>
    </source>
</evidence>
<evidence type="ECO:0000313" key="7">
    <source>
        <dbReference type="EMBL" id="NLR22594.1"/>
    </source>
</evidence>
<reference evidence="8 10" key="2">
    <citation type="submission" date="2023-10" db="EMBL/GenBank/DDBJ databases">
        <title>To unveil natural product biosynthetic capacity in Pseudoalteromonas.</title>
        <authorList>
            <person name="Wang J."/>
        </authorList>
    </citation>
    <scope>NUCLEOTIDE SEQUENCE [LARGE SCALE GENOMIC DNA]</scope>
    <source>
        <strain evidence="8 10">DSM 15914</strain>
    </source>
</reference>
<dbReference type="Pfam" id="PF02690">
    <property type="entry name" value="Na_Pi_cotrans"/>
    <property type="match status" value="2"/>
</dbReference>
<feature type="transmembrane region" description="Helical" evidence="6">
    <location>
        <begin position="222"/>
        <end position="239"/>
    </location>
</feature>
<feature type="transmembrane region" description="Helical" evidence="6">
    <location>
        <begin position="175"/>
        <end position="192"/>
    </location>
</feature>
<evidence type="ECO:0000256" key="2">
    <source>
        <dbReference type="ARBA" id="ARBA00022475"/>
    </source>
</evidence>
<proteinExistence type="predicted"/>
<dbReference type="RefSeq" id="WP_193522113.1">
    <property type="nucleotide sequence ID" value="NZ_CBCSDF010000014.1"/>
</dbReference>
<feature type="transmembrane region" description="Helical" evidence="6">
    <location>
        <begin position="112"/>
        <end position="130"/>
    </location>
</feature>
<dbReference type="EMBL" id="WEIA01000009">
    <property type="protein sequence ID" value="NLR22594.1"/>
    <property type="molecule type" value="Genomic_DNA"/>
</dbReference>
<name>A0A8I2KMD2_9GAMM</name>
<sequence length="551" mass="58795">METLQLAGTLLGGLGIFLVAISMMTDGLKLAAGSSLRRVLGVWTKTPQRGIASGFCMTALVQSSSAVTVASLGFVNAGLITMHQALGIVYGANVGTTITGWLVAAVGFKFNIQAIALPLIGIGALMKLLLPRSRLASAGMALVGFGLFFIGIDILKGAFEHIVAAFDLSQFTAEGISGMLTFLLVGMVMTTLTQSSSASIALTITAAASGMIGLYAAGAMVIGANVGTTSTSILASIGATANAKRVAAAQVIFNVFTAMVAFAVLPVLFYLINHFTALFGVTADPALSLALFHTLFNILGVLLIFPLNDRLAGFLMKRFCSAEETASRPRFLDNTIAQTPELAINALLLESKLVADKVLAQFDKCLLPTDKLAVEQALHAVQSLCQQISLFIVSVEQSALSSQTTSLLAKLMRIEQYLFTCSHCVEQLTEHAPYKQLAEHHELHAQLNEYQAQLSHFMKTSLHGQNVTPTELLLAQEALQRLHDDVKDDLILAGTHASLAIDKMVSNINTLAEMWQLSQQWHKAMLLIHAIEAQLELPQSSIQSSEHSTTA</sequence>
<protein>
    <submittedName>
        <fullName evidence="7">Na/Pi cotransporter family protein</fullName>
    </submittedName>
    <submittedName>
        <fullName evidence="8">Na/Pi symporter</fullName>
    </submittedName>
</protein>
<keyword evidence="3 6" id="KW-0812">Transmembrane</keyword>
<keyword evidence="5 6" id="KW-0472">Membrane</keyword>
<feature type="transmembrane region" description="Helical" evidence="6">
    <location>
        <begin position="287"/>
        <end position="308"/>
    </location>
</feature>
<dbReference type="PANTHER" id="PTHR10010:SF46">
    <property type="entry name" value="SODIUM-DEPENDENT PHOSPHATE TRANSPORT PROTEIN 2B"/>
    <property type="match status" value="1"/>
</dbReference>
<dbReference type="InterPro" id="IPR003841">
    <property type="entry name" value="Na/Pi_transpt"/>
</dbReference>
<comment type="subcellular location">
    <subcellularLocation>
        <location evidence="1">Cell membrane</location>
        <topology evidence="1">Multi-pass membrane protein</topology>
    </subcellularLocation>
</comment>
<evidence type="ECO:0000313" key="9">
    <source>
        <dbReference type="Proteomes" id="UP000646877"/>
    </source>
</evidence>
<dbReference type="Proteomes" id="UP000646877">
    <property type="component" value="Unassembled WGS sequence"/>
</dbReference>
<dbReference type="GO" id="GO:0005436">
    <property type="term" value="F:sodium:phosphate symporter activity"/>
    <property type="evidence" value="ECO:0007669"/>
    <property type="project" value="InterPro"/>
</dbReference>
<keyword evidence="2" id="KW-1003">Cell membrane</keyword>
<dbReference type="GO" id="GO:0005886">
    <property type="term" value="C:plasma membrane"/>
    <property type="evidence" value="ECO:0007669"/>
    <property type="project" value="UniProtKB-SubCell"/>
</dbReference>
<feature type="transmembrane region" description="Helical" evidence="6">
    <location>
        <begin position="87"/>
        <end position="106"/>
    </location>
</feature>
<dbReference type="AlphaFoldDB" id="A0A8I2KMD2"/>
<keyword evidence="4 6" id="KW-1133">Transmembrane helix</keyword>
<accession>A0A8I2KMD2</accession>
<dbReference type="GO" id="GO:0044341">
    <property type="term" value="P:sodium-dependent phosphate transport"/>
    <property type="evidence" value="ECO:0007669"/>
    <property type="project" value="InterPro"/>
</dbReference>
<feature type="transmembrane region" description="Helical" evidence="6">
    <location>
        <begin position="251"/>
        <end position="272"/>
    </location>
</feature>